<gene>
    <name evidence="1" type="ORF">UBAL3_44810018</name>
</gene>
<dbReference type="EMBL" id="GG693852">
    <property type="protein sequence ID" value="EES53880.1"/>
    <property type="molecule type" value="Genomic_DNA"/>
</dbReference>
<evidence type="ECO:0000313" key="2">
    <source>
        <dbReference type="Proteomes" id="UP000009374"/>
    </source>
</evidence>
<dbReference type="Proteomes" id="UP000009374">
    <property type="component" value="Unassembled WGS sequence"/>
</dbReference>
<dbReference type="AlphaFoldDB" id="C6HTV2"/>
<organism evidence="1 2">
    <name type="scientific">Leptospirillum ferrodiazotrophum</name>
    <dbReference type="NCBI Taxonomy" id="412449"/>
    <lineage>
        <taxon>Bacteria</taxon>
        <taxon>Pseudomonadati</taxon>
        <taxon>Nitrospirota</taxon>
        <taxon>Nitrospiria</taxon>
        <taxon>Nitrospirales</taxon>
        <taxon>Nitrospiraceae</taxon>
        <taxon>Leptospirillum</taxon>
    </lineage>
</organism>
<reference evidence="1 2" key="1">
    <citation type="journal article" date="2009" name="Appl. Environ. Microbiol.">
        <title>Community genomic and proteomic analyses of chemoautotrophic iron-oxidizing "Leptospirillum rubarum" (Group II) and "Leptospirillum ferrodiazotrophum" (Group III) bacteria in acid mine drainage biofilms.</title>
        <authorList>
            <person name="Goltsman D.S."/>
            <person name="Denef V.J."/>
            <person name="Singer S.W."/>
            <person name="VerBerkmoes N.C."/>
            <person name="Lefsrud M."/>
            <person name="Mueller R.S."/>
            <person name="Dick G.J."/>
            <person name="Sun C.L."/>
            <person name="Wheeler K.E."/>
            <person name="Zemla A."/>
            <person name="Baker B.J."/>
            <person name="Hauser L."/>
            <person name="Land M."/>
            <person name="Shah M.B."/>
            <person name="Thelen M.P."/>
            <person name="Hettich R.L."/>
            <person name="Banfield J.F."/>
        </authorList>
    </citation>
    <scope>NUCLEOTIDE SEQUENCE [LARGE SCALE GENOMIC DNA]</scope>
</reference>
<sequence>MKIWIPQKRATLLIPSGPRDSPDKCHLFIIMTDPFDNGSGVSDVLLIPICSTRPNHDPSCELSAGTSNHPFITHDSFVEYALARIMSKESLLKGYDLSIFIPKPSLPTEIFQKVSQGLAVTRRIQPRFRDFYDNFLRKNP</sequence>
<accession>C6HTV2</accession>
<keyword evidence="2" id="KW-1185">Reference proteome</keyword>
<name>C6HTV2_9BACT</name>
<proteinExistence type="predicted"/>
<protein>
    <submittedName>
        <fullName evidence="1">Uncharacterized protein</fullName>
    </submittedName>
</protein>
<evidence type="ECO:0000313" key="1">
    <source>
        <dbReference type="EMBL" id="EES53880.1"/>
    </source>
</evidence>